<dbReference type="AlphaFoldDB" id="A0A1I0R0D3"/>
<accession>A0A1I0R0D3</accession>
<dbReference type="Proteomes" id="UP000199701">
    <property type="component" value="Unassembled WGS sequence"/>
</dbReference>
<evidence type="ECO:0000313" key="1">
    <source>
        <dbReference type="EMBL" id="SEW33437.1"/>
    </source>
</evidence>
<protein>
    <submittedName>
        <fullName evidence="1">Uncharacterized protein</fullName>
    </submittedName>
</protein>
<dbReference type="RefSeq" id="WP_092454862.1">
    <property type="nucleotide sequence ID" value="NZ_FOJI01000010.1"/>
</dbReference>
<gene>
    <name evidence="1" type="ORF">SAMN05421659_110112</name>
</gene>
<sequence length="146" mass="16732">MRKKHIVELLLILFIALVINGCGVQKEQKESQLAYSNQFTLYVMDLPEKYQIKSTGEMTEEFKAVCIDVIKDRDILQKVLAELEYGISSDTLYKRITISTHTKSIDVVIQDDNAERANKISKLLYEYTIDNLKSRTGLKINCIDAP</sequence>
<organism evidence="1 2">
    <name type="scientific">[Clostridium] fimetarium</name>
    <dbReference type="NCBI Taxonomy" id="99656"/>
    <lineage>
        <taxon>Bacteria</taxon>
        <taxon>Bacillati</taxon>
        <taxon>Bacillota</taxon>
        <taxon>Clostridia</taxon>
        <taxon>Lachnospirales</taxon>
        <taxon>Lachnospiraceae</taxon>
    </lineage>
</organism>
<keyword evidence="2" id="KW-1185">Reference proteome</keyword>
<reference evidence="1 2" key="1">
    <citation type="submission" date="2016-10" db="EMBL/GenBank/DDBJ databases">
        <authorList>
            <person name="de Groot N.N."/>
        </authorList>
    </citation>
    <scope>NUCLEOTIDE SEQUENCE [LARGE SCALE GENOMIC DNA]</scope>
    <source>
        <strain evidence="1 2">DSM 9179</strain>
    </source>
</reference>
<evidence type="ECO:0000313" key="2">
    <source>
        <dbReference type="Proteomes" id="UP000199701"/>
    </source>
</evidence>
<dbReference type="STRING" id="99656.SAMN05421659_110112"/>
<dbReference type="EMBL" id="FOJI01000010">
    <property type="protein sequence ID" value="SEW33437.1"/>
    <property type="molecule type" value="Genomic_DNA"/>
</dbReference>
<proteinExistence type="predicted"/>
<name>A0A1I0R0D3_9FIRM</name>